<name>A0A510DZH5_9CREN</name>
<feature type="coiled-coil region" evidence="1">
    <location>
        <begin position="34"/>
        <end position="73"/>
    </location>
</feature>
<dbReference type="AlphaFoldDB" id="A0A510DZH5"/>
<evidence type="ECO:0000313" key="2">
    <source>
        <dbReference type="EMBL" id="BBG22873.1"/>
    </source>
</evidence>
<accession>A0A510DZH5</accession>
<evidence type="ECO:0000313" key="3">
    <source>
        <dbReference type="EMBL" id="BBG25634.1"/>
    </source>
</evidence>
<dbReference type="KEGG" id="step:IC006_0157"/>
<dbReference type="EMBL" id="AP018929">
    <property type="protein sequence ID" value="BBG22873.1"/>
    <property type="molecule type" value="Genomic_DNA"/>
</dbReference>
<sequence length="73" mass="8698">MSLVKHLIHMDETEIRRELNIIELKIEGCNQDECEEIEGRLKELMTEAKSQKMRGLEERISELMRKLEEKEAL</sequence>
<reference evidence="5" key="1">
    <citation type="submission" date="2018-09" db="EMBL/GenBank/DDBJ databases">
        <title>Complete Genome Sequencing of Sulfolobus sp. JCM 16834.</title>
        <authorList>
            <person name="Kato S."/>
            <person name="Itoh T."/>
            <person name="Ohkuma M."/>
        </authorList>
    </citation>
    <scope>NUCLEOTIDE SEQUENCE [LARGE SCALE GENOMIC DNA]</scope>
    <source>
        <strain evidence="5">IC-007</strain>
    </source>
</reference>
<gene>
    <name evidence="2" type="ORF">IC006_0157</name>
    <name evidence="3" type="ORF">IC007_0139</name>
</gene>
<evidence type="ECO:0000256" key="1">
    <source>
        <dbReference type="SAM" id="Coils"/>
    </source>
</evidence>
<dbReference type="EMBL" id="AP018930">
    <property type="protein sequence ID" value="BBG25634.1"/>
    <property type="molecule type" value="Genomic_DNA"/>
</dbReference>
<dbReference type="Proteomes" id="UP000325030">
    <property type="component" value="Chromosome"/>
</dbReference>
<accession>A0A510DRU1</accession>
<evidence type="ECO:0000313" key="4">
    <source>
        <dbReference type="Proteomes" id="UP000322983"/>
    </source>
</evidence>
<proteinExistence type="predicted"/>
<dbReference type="Proteomes" id="UP000322983">
    <property type="component" value="Chromosome"/>
</dbReference>
<protein>
    <submittedName>
        <fullName evidence="3">Uncharacterized protein</fullName>
    </submittedName>
</protein>
<organism evidence="3 5">
    <name type="scientific">Sulfuracidifex tepidarius</name>
    <dbReference type="NCBI Taxonomy" id="1294262"/>
    <lineage>
        <taxon>Archaea</taxon>
        <taxon>Thermoproteota</taxon>
        <taxon>Thermoprotei</taxon>
        <taxon>Sulfolobales</taxon>
        <taxon>Sulfolobaceae</taxon>
        <taxon>Sulfuracidifex</taxon>
    </lineage>
</organism>
<evidence type="ECO:0000313" key="5">
    <source>
        <dbReference type="Proteomes" id="UP000325030"/>
    </source>
</evidence>
<keyword evidence="4" id="KW-1185">Reference proteome</keyword>
<keyword evidence="1" id="KW-0175">Coiled coil</keyword>
<reference evidence="3 4" key="2">
    <citation type="journal article" date="2020" name="Int. J. Syst. Evol. Microbiol.">
        <title>Sulfuracidifex tepidarius gen. nov., sp. nov. and transfer of Sulfolobus metallicus Huber and Stetter 1992 to the genus Sulfuracidifex as Sulfuracidifex metallicus comb. nov.</title>
        <authorList>
            <person name="Itoh T."/>
            <person name="Miura T."/>
            <person name="Sakai H.D."/>
            <person name="Kato S."/>
            <person name="Ohkuma M."/>
            <person name="Takashina T."/>
        </authorList>
    </citation>
    <scope>NUCLEOTIDE SEQUENCE</scope>
    <source>
        <strain evidence="2 4">IC-006</strain>
        <strain evidence="3">IC-007</strain>
    </source>
</reference>